<keyword evidence="5 7" id="KW-1133">Transmembrane helix</keyword>
<gene>
    <name evidence="9" type="ORF">ACFFSY_10185</name>
</gene>
<feature type="transmembrane region" description="Helical" evidence="7">
    <location>
        <begin position="9"/>
        <end position="26"/>
    </location>
</feature>
<evidence type="ECO:0000256" key="6">
    <source>
        <dbReference type="ARBA" id="ARBA00023136"/>
    </source>
</evidence>
<name>A0ABV5KM13_9BACL</name>
<evidence type="ECO:0000313" key="10">
    <source>
        <dbReference type="Proteomes" id="UP001589747"/>
    </source>
</evidence>
<dbReference type="PROSITE" id="PS50850">
    <property type="entry name" value="MFS"/>
    <property type="match status" value="1"/>
</dbReference>
<dbReference type="EMBL" id="JBHMDO010000017">
    <property type="protein sequence ID" value="MFB9326281.1"/>
    <property type="molecule type" value="Genomic_DNA"/>
</dbReference>
<organism evidence="9 10">
    <name type="scientific">Paenibacillus aurantiacus</name>
    <dbReference type="NCBI Taxonomy" id="1936118"/>
    <lineage>
        <taxon>Bacteria</taxon>
        <taxon>Bacillati</taxon>
        <taxon>Bacillota</taxon>
        <taxon>Bacilli</taxon>
        <taxon>Bacillales</taxon>
        <taxon>Paenibacillaceae</taxon>
        <taxon>Paenibacillus</taxon>
    </lineage>
</organism>
<evidence type="ECO:0000256" key="7">
    <source>
        <dbReference type="SAM" id="Phobius"/>
    </source>
</evidence>
<evidence type="ECO:0000256" key="5">
    <source>
        <dbReference type="ARBA" id="ARBA00022989"/>
    </source>
</evidence>
<evidence type="ECO:0000256" key="4">
    <source>
        <dbReference type="ARBA" id="ARBA00022692"/>
    </source>
</evidence>
<keyword evidence="3" id="KW-1003">Cell membrane</keyword>
<feature type="transmembrane region" description="Helical" evidence="7">
    <location>
        <begin position="345"/>
        <end position="364"/>
    </location>
</feature>
<evidence type="ECO:0000256" key="2">
    <source>
        <dbReference type="ARBA" id="ARBA00022448"/>
    </source>
</evidence>
<reference evidence="9 10" key="1">
    <citation type="submission" date="2024-09" db="EMBL/GenBank/DDBJ databases">
        <authorList>
            <person name="Sun Q."/>
            <person name="Mori K."/>
        </authorList>
    </citation>
    <scope>NUCLEOTIDE SEQUENCE [LARGE SCALE GENOMIC DNA]</scope>
    <source>
        <strain evidence="9 10">TISTR 2452</strain>
    </source>
</reference>
<evidence type="ECO:0000313" key="9">
    <source>
        <dbReference type="EMBL" id="MFB9326281.1"/>
    </source>
</evidence>
<dbReference type="Gene3D" id="1.20.1250.20">
    <property type="entry name" value="MFS general substrate transporter like domains"/>
    <property type="match status" value="1"/>
</dbReference>
<dbReference type="CDD" id="cd06173">
    <property type="entry name" value="MFS_MefA_like"/>
    <property type="match status" value="1"/>
</dbReference>
<keyword evidence="6 7" id="KW-0472">Membrane</keyword>
<feature type="transmembrane region" description="Helical" evidence="7">
    <location>
        <begin position="255"/>
        <end position="275"/>
    </location>
</feature>
<keyword evidence="10" id="KW-1185">Reference proteome</keyword>
<proteinExistence type="predicted"/>
<dbReference type="SUPFAM" id="SSF103473">
    <property type="entry name" value="MFS general substrate transporter"/>
    <property type="match status" value="1"/>
</dbReference>
<feature type="transmembrane region" description="Helical" evidence="7">
    <location>
        <begin position="282"/>
        <end position="306"/>
    </location>
</feature>
<dbReference type="PANTHER" id="PTHR43266">
    <property type="entry name" value="MACROLIDE-EFFLUX PROTEIN"/>
    <property type="match status" value="1"/>
</dbReference>
<comment type="caution">
    <text evidence="9">The sequence shown here is derived from an EMBL/GenBank/DDBJ whole genome shotgun (WGS) entry which is preliminary data.</text>
</comment>
<feature type="transmembrane region" description="Helical" evidence="7">
    <location>
        <begin position="216"/>
        <end position="235"/>
    </location>
</feature>
<evidence type="ECO:0000259" key="8">
    <source>
        <dbReference type="PROSITE" id="PS50850"/>
    </source>
</evidence>
<dbReference type="InterPro" id="IPR036259">
    <property type="entry name" value="MFS_trans_sf"/>
</dbReference>
<dbReference type="PANTHER" id="PTHR43266:SF8">
    <property type="entry name" value="MACROLIDE-EFFLUX PROTEIN"/>
    <property type="match status" value="1"/>
</dbReference>
<keyword evidence="2" id="KW-0813">Transport</keyword>
<feature type="transmembrane region" description="Helical" evidence="7">
    <location>
        <begin position="137"/>
        <end position="163"/>
    </location>
</feature>
<dbReference type="RefSeq" id="WP_377493401.1">
    <property type="nucleotide sequence ID" value="NZ_JBHMDO010000017.1"/>
</dbReference>
<feature type="transmembrane region" description="Helical" evidence="7">
    <location>
        <begin position="46"/>
        <end position="64"/>
    </location>
</feature>
<evidence type="ECO:0000256" key="3">
    <source>
        <dbReference type="ARBA" id="ARBA00022475"/>
    </source>
</evidence>
<dbReference type="InterPro" id="IPR011701">
    <property type="entry name" value="MFS"/>
</dbReference>
<sequence length="414" mass="44303">MKELFRNRVFLIIASVDLIQQLGIWVRNMALLFYVMDQTGDDPVAVSLLTVFEYLPIFVFSMIGGTLADRWNPKRTMIAGDALSAVSIAVILAFIEAGWWQAVFAATIVSAVVSQFSQPSSSIMFKRHVPEELVPAAIGITQSLMSLFVIVGPMIGTAVYAWLGVSTSLLILIVAFAAAALIQLALPAYVREKRPEDSSVWSELVMGLRYVRGHRNLLLITATFALIGLGSGLIQPLDIFLITERLGLDKEDLKWFYALAGIGMLAGGGAAAVFGRKASPRIVVASAVVFLSASIVIEALSVWVGLTATMRFLVGGAFTFMQIVLGTALISMVAEAFIGRVNGTIVPVMMAGMLTGSGLSGFFMKAMGLVPTYIIAAAIVLLAAPIALRMKIARPDAPEQSQPLSQGETAVADR</sequence>
<protein>
    <submittedName>
        <fullName evidence="9">MFS transporter</fullName>
    </submittedName>
</protein>
<accession>A0ABV5KM13</accession>
<evidence type="ECO:0000256" key="1">
    <source>
        <dbReference type="ARBA" id="ARBA00004651"/>
    </source>
</evidence>
<comment type="subcellular location">
    <subcellularLocation>
        <location evidence="1">Cell membrane</location>
        <topology evidence="1">Multi-pass membrane protein</topology>
    </subcellularLocation>
</comment>
<dbReference type="InterPro" id="IPR020846">
    <property type="entry name" value="MFS_dom"/>
</dbReference>
<feature type="transmembrane region" description="Helical" evidence="7">
    <location>
        <begin position="370"/>
        <end position="388"/>
    </location>
</feature>
<feature type="transmembrane region" description="Helical" evidence="7">
    <location>
        <begin position="312"/>
        <end position="333"/>
    </location>
</feature>
<dbReference type="Pfam" id="PF07690">
    <property type="entry name" value="MFS_1"/>
    <property type="match status" value="1"/>
</dbReference>
<keyword evidence="4 7" id="KW-0812">Transmembrane</keyword>
<feature type="domain" description="Major facilitator superfamily (MFS) profile" evidence="8">
    <location>
        <begin position="216"/>
        <end position="414"/>
    </location>
</feature>
<dbReference type="Proteomes" id="UP001589747">
    <property type="component" value="Unassembled WGS sequence"/>
</dbReference>
<feature type="transmembrane region" description="Helical" evidence="7">
    <location>
        <begin position="169"/>
        <end position="190"/>
    </location>
</feature>